<sequence length="128" mass="14735">MKRIFLILLFPFLVAFQCDDDVDTGFETTYIIRNDSSTDLYFLDSQERFVGLPGQSELSIGSALKNEASPLLPSESFVFNDIRLYRSENGNFILSYQQDPVEDEIWSLTEPSINRFEYTLVITDVDLN</sequence>
<proteinExistence type="predicted"/>
<comment type="caution">
    <text evidence="1">The sequence shown here is derived from an EMBL/GenBank/DDBJ whole genome shotgun (WGS) entry which is preliminary data.</text>
</comment>
<organism evidence="1 2">
    <name type="scientific">Lentiprolixibacter aurantiacus</name>
    <dbReference type="NCBI Taxonomy" id="2993939"/>
    <lineage>
        <taxon>Bacteria</taxon>
        <taxon>Pseudomonadati</taxon>
        <taxon>Bacteroidota</taxon>
        <taxon>Flavobacteriia</taxon>
        <taxon>Flavobacteriales</taxon>
        <taxon>Flavobacteriaceae</taxon>
        <taxon>Lentiprolixibacter</taxon>
    </lineage>
</organism>
<evidence type="ECO:0000313" key="1">
    <source>
        <dbReference type="EMBL" id="MCX2718032.1"/>
    </source>
</evidence>
<dbReference type="RefSeq" id="WP_266009985.1">
    <property type="nucleotide sequence ID" value="NZ_JAPFQP010000001.1"/>
</dbReference>
<evidence type="ECO:0000313" key="2">
    <source>
        <dbReference type="Proteomes" id="UP001207116"/>
    </source>
</evidence>
<accession>A0AAE3SLT6</accession>
<dbReference type="Proteomes" id="UP001207116">
    <property type="component" value="Unassembled WGS sequence"/>
</dbReference>
<protein>
    <submittedName>
        <fullName evidence="1">Uncharacterized protein</fullName>
    </submittedName>
</protein>
<keyword evidence="2" id="KW-1185">Reference proteome</keyword>
<dbReference type="EMBL" id="JAPFQP010000001">
    <property type="protein sequence ID" value="MCX2718032.1"/>
    <property type="molecule type" value="Genomic_DNA"/>
</dbReference>
<gene>
    <name evidence="1" type="ORF">OO016_00335</name>
</gene>
<dbReference type="AlphaFoldDB" id="A0AAE3SLT6"/>
<name>A0AAE3SLT6_9FLAO</name>
<reference evidence="1" key="1">
    <citation type="submission" date="2022-11" db="EMBL/GenBank/DDBJ databases">
        <title>The characterization of three novel Bacteroidetes species and genomic analysis of their roles in tidal elemental geochemical cycles.</title>
        <authorList>
            <person name="Ma K.-J."/>
        </authorList>
    </citation>
    <scope>NUCLEOTIDE SEQUENCE</scope>
    <source>
        <strain evidence="1">M415</strain>
    </source>
</reference>